<evidence type="ECO:0000259" key="3">
    <source>
        <dbReference type="Pfam" id="PF02678"/>
    </source>
</evidence>
<dbReference type="STRING" id="304371.MCP_2022"/>
<dbReference type="SUPFAM" id="SSF51182">
    <property type="entry name" value="RmlC-like cupins"/>
    <property type="match status" value="1"/>
</dbReference>
<proteinExistence type="inferred from homology"/>
<name>D1Z072_METPS</name>
<dbReference type="Proteomes" id="UP000001882">
    <property type="component" value="Chromosome"/>
</dbReference>
<dbReference type="InParanoid" id="D1Z072"/>
<dbReference type="Gene3D" id="2.60.120.10">
    <property type="entry name" value="Jelly Rolls"/>
    <property type="match status" value="2"/>
</dbReference>
<dbReference type="InterPro" id="IPR011051">
    <property type="entry name" value="RmlC_Cupin_sf"/>
</dbReference>
<protein>
    <recommendedName>
        <fullName evidence="7">Pirin family protein</fullName>
    </recommendedName>
</protein>
<dbReference type="PANTHER" id="PTHR43212:SF3">
    <property type="entry name" value="QUERCETIN 2,3-DIOXYGENASE"/>
    <property type="match status" value="1"/>
</dbReference>
<feature type="domain" description="Pirin N-terminal" evidence="3">
    <location>
        <begin position="22"/>
        <end position="122"/>
    </location>
</feature>
<dbReference type="AlphaFoldDB" id="D1Z072"/>
<organism evidence="5 6">
    <name type="scientific">Methanocella paludicola (strain DSM 17711 / JCM 13418 / NBRC 101707 / SANAE)</name>
    <dbReference type="NCBI Taxonomy" id="304371"/>
    <lineage>
        <taxon>Archaea</taxon>
        <taxon>Methanobacteriati</taxon>
        <taxon>Methanobacteriota</taxon>
        <taxon>Stenosarchaea group</taxon>
        <taxon>Methanomicrobia</taxon>
        <taxon>Methanocellales</taxon>
        <taxon>Methanocellaceae</taxon>
        <taxon>Methanocella</taxon>
    </lineage>
</organism>
<dbReference type="EMBL" id="AP011532">
    <property type="protein sequence ID" value="BAI62094.1"/>
    <property type="molecule type" value="Genomic_DNA"/>
</dbReference>
<gene>
    <name evidence="5" type="ordered locus">MCP_2022</name>
</gene>
<evidence type="ECO:0008006" key="7">
    <source>
        <dbReference type="Google" id="ProtNLM"/>
    </source>
</evidence>
<dbReference type="PANTHER" id="PTHR43212">
    <property type="entry name" value="QUERCETIN 2,3-DIOXYGENASE"/>
    <property type="match status" value="1"/>
</dbReference>
<dbReference type="InterPro" id="IPR014710">
    <property type="entry name" value="RmlC-like_jellyroll"/>
</dbReference>
<dbReference type="RefSeq" id="WP_012900768.1">
    <property type="nucleotide sequence ID" value="NC_013665.1"/>
</dbReference>
<sequence length="238" mass="27113">MITVRRPEDIYQAEGRIENGTFHGRWHFSFDMYRDPEHMNFGPLRVFNDDMLSPGAVWPLHYHREIEVVTYCADGVFRHADQRGEGGILKKGWVQHTTVGSGMYHSEINDLKDKPMRFIQMWFMPEKPGLTPSVEQKRVDRPERTNKLLLIMANGVPDALPIHQDVRIYSGYLEQGHSAEHSFRNGRGGYFYVVEGGPVTVNGKELPEFGAAEIISEQHIKISATSNAEILLVDAGYV</sequence>
<dbReference type="InterPro" id="IPR003829">
    <property type="entry name" value="Pirin_N_dom"/>
</dbReference>
<dbReference type="PATRIC" id="fig|304371.9.peg.2064"/>
<evidence type="ECO:0000256" key="2">
    <source>
        <dbReference type="RuleBase" id="RU003457"/>
    </source>
</evidence>
<comment type="similarity">
    <text evidence="1 2">Belongs to the pirin family.</text>
</comment>
<reference evidence="5 6" key="1">
    <citation type="journal article" date="2007" name="Appl. Environ. Microbiol.">
        <title>Isolation of key methanogens for global methane emission from rice paddy fields: a novel isolate affiliated with the clone cluster rice cluster I.</title>
        <authorList>
            <person name="Sakai S."/>
            <person name="Imachi H."/>
            <person name="Sekiguchi Y."/>
            <person name="Ohashi A."/>
            <person name="Harada H."/>
            <person name="Kamagata Y."/>
        </authorList>
    </citation>
    <scope>NUCLEOTIDE SEQUENCE [LARGE SCALE GENOMIC DNA]</scope>
    <source>
        <strain evidence="6">DSM 17711 / JCM 13418 / NBRC 101707 / SANAE</strain>
    </source>
</reference>
<dbReference type="InterPro" id="IPR012093">
    <property type="entry name" value="Pirin"/>
</dbReference>
<reference evidence="6" key="3">
    <citation type="journal article" date="2011" name="PLoS ONE">
        <title>Genome sequence of a mesophilic hydrogenotrophic methanogen Methanocella paludicola, the first cultivated representative of the order Methanocellales.</title>
        <authorList>
            <person name="Sakai S."/>
            <person name="Takaki Y."/>
            <person name="Shimamura S."/>
            <person name="Sekine M."/>
            <person name="Tajima T."/>
            <person name="Kosugi H."/>
            <person name="Ichikawa N."/>
            <person name="Tasumi E."/>
            <person name="Hiraki A.T."/>
            <person name="Shimizu A."/>
            <person name="Kato Y."/>
            <person name="Nishiko R."/>
            <person name="Mori K."/>
            <person name="Fujita N."/>
            <person name="Imachi H."/>
            <person name="Takai K."/>
        </authorList>
    </citation>
    <scope>NUCLEOTIDE SEQUENCE [LARGE SCALE GENOMIC DNA]</scope>
    <source>
        <strain evidence="6">DSM 17711 / JCM 13418 / NBRC 101707 / SANAE</strain>
    </source>
</reference>
<keyword evidence="6" id="KW-1185">Reference proteome</keyword>
<evidence type="ECO:0000256" key="1">
    <source>
        <dbReference type="ARBA" id="ARBA00008416"/>
    </source>
</evidence>
<dbReference type="OrthoDB" id="23530at2157"/>
<accession>D1Z072</accession>
<dbReference type="InterPro" id="IPR041602">
    <property type="entry name" value="Quercetinase_C"/>
</dbReference>
<dbReference type="PIRSF" id="PIRSF006232">
    <property type="entry name" value="Pirin"/>
    <property type="match status" value="1"/>
</dbReference>
<reference evidence="5 6" key="2">
    <citation type="journal article" date="2008" name="Int. J. Syst. Evol. Microbiol.">
        <title>Methanocella paludicola gen. nov., sp. nov., a methane-producing archaeon, the first isolate of the lineage 'Rice Cluster I', and proposal of the new archaeal order Methanocellales ord. nov.</title>
        <authorList>
            <person name="Sakai S."/>
            <person name="Imachi H."/>
            <person name="Hanada S."/>
            <person name="Ohashi A."/>
            <person name="Harada H."/>
            <person name="Kamagata Y."/>
        </authorList>
    </citation>
    <scope>NUCLEOTIDE SEQUENCE [LARGE SCALE GENOMIC DNA]</scope>
    <source>
        <strain evidence="6">DSM 17711 / JCM 13418 / NBRC 101707 / SANAE</strain>
    </source>
</reference>
<evidence type="ECO:0000259" key="4">
    <source>
        <dbReference type="Pfam" id="PF17954"/>
    </source>
</evidence>
<evidence type="ECO:0000313" key="6">
    <source>
        <dbReference type="Proteomes" id="UP000001882"/>
    </source>
</evidence>
<dbReference type="Pfam" id="PF17954">
    <property type="entry name" value="Pirin_C_2"/>
    <property type="match status" value="1"/>
</dbReference>
<dbReference type="GeneID" id="8681880"/>
<evidence type="ECO:0000313" key="5">
    <source>
        <dbReference type="EMBL" id="BAI62094.1"/>
    </source>
</evidence>
<dbReference type="KEGG" id="mpd:MCP_2022"/>
<dbReference type="eggNOG" id="arCOG02935">
    <property type="taxonomic scope" value="Archaea"/>
</dbReference>
<dbReference type="Pfam" id="PF02678">
    <property type="entry name" value="Pirin"/>
    <property type="match status" value="1"/>
</dbReference>
<feature type="domain" description="Quercetin 2,3-dioxygenase C-terminal cupin" evidence="4">
    <location>
        <begin position="154"/>
        <end position="234"/>
    </location>
</feature>